<reference evidence="2 3" key="1">
    <citation type="submission" date="2018-05" db="EMBL/GenBank/DDBJ databases">
        <title>complete genome sequence of Aquabacterium olei NBRC 110486.</title>
        <authorList>
            <person name="Tang B."/>
            <person name="Chang J."/>
            <person name="Zhang L."/>
            <person name="Yang H."/>
        </authorList>
    </citation>
    <scope>NUCLEOTIDE SEQUENCE [LARGE SCALE GENOMIC DNA]</scope>
    <source>
        <strain evidence="2 3">NBRC 110486</strain>
    </source>
</reference>
<evidence type="ECO:0000313" key="2">
    <source>
        <dbReference type="EMBL" id="AWI53475.1"/>
    </source>
</evidence>
<proteinExistence type="predicted"/>
<gene>
    <name evidence="2" type="primary">kdpF</name>
    <name evidence="2" type="ORF">DEH84_08570</name>
</gene>
<dbReference type="Pfam" id="PF09604">
    <property type="entry name" value="Potass_KdpF"/>
    <property type="match status" value="1"/>
</dbReference>
<sequence length="29" mass="3275">MSLLYWICGLLAAGLFVYLLVALVRAEEF</sequence>
<dbReference type="NCBIfam" id="TIGR02115">
    <property type="entry name" value="potass_kdpF"/>
    <property type="match status" value="1"/>
</dbReference>
<dbReference type="Proteomes" id="UP000244892">
    <property type="component" value="Chromosome"/>
</dbReference>
<dbReference type="InterPro" id="IPR011726">
    <property type="entry name" value="KdpF"/>
</dbReference>
<dbReference type="RefSeq" id="WP_109036482.1">
    <property type="nucleotide sequence ID" value="NZ_CP029210.1"/>
</dbReference>
<dbReference type="AlphaFoldDB" id="A0A2U8FQZ0"/>
<dbReference type="EMBL" id="CP029210">
    <property type="protein sequence ID" value="AWI53475.1"/>
    <property type="molecule type" value="Genomic_DNA"/>
</dbReference>
<keyword evidence="1" id="KW-0812">Transmembrane</keyword>
<evidence type="ECO:0000256" key="1">
    <source>
        <dbReference type="SAM" id="Phobius"/>
    </source>
</evidence>
<evidence type="ECO:0000313" key="3">
    <source>
        <dbReference type="Proteomes" id="UP000244892"/>
    </source>
</evidence>
<organism evidence="2 3">
    <name type="scientific">Aquabacterium olei</name>
    <dbReference type="NCBI Taxonomy" id="1296669"/>
    <lineage>
        <taxon>Bacteria</taxon>
        <taxon>Pseudomonadati</taxon>
        <taxon>Pseudomonadota</taxon>
        <taxon>Betaproteobacteria</taxon>
        <taxon>Burkholderiales</taxon>
        <taxon>Aquabacterium</taxon>
    </lineage>
</organism>
<accession>A0A2U8FQZ0</accession>
<protein>
    <submittedName>
        <fullName evidence="2">K(+)-transporting ATPase subunit F</fullName>
    </submittedName>
</protein>
<dbReference type="GO" id="GO:0008556">
    <property type="term" value="F:P-type potassium transmembrane transporter activity"/>
    <property type="evidence" value="ECO:0007669"/>
    <property type="project" value="InterPro"/>
</dbReference>
<feature type="transmembrane region" description="Helical" evidence="1">
    <location>
        <begin position="6"/>
        <end position="24"/>
    </location>
</feature>
<keyword evidence="1" id="KW-0472">Membrane</keyword>
<keyword evidence="3" id="KW-1185">Reference proteome</keyword>
<name>A0A2U8FQZ0_9BURK</name>
<keyword evidence="1" id="KW-1133">Transmembrane helix</keyword>
<dbReference type="GO" id="GO:0005886">
    <property type="term" value="C:plasma membrane"/>
    <property type="evidence" value="ECO:0007669"/>
    <property type="project" value="InterPro"/>
</dbReference>
<dbReference type="KEGG" id="aon:DEH84_08570"/>